<protein>
    <recommendedName>
        <fullName evidence="1">TraG P-loop domain-containing protein</fullName>
    </recommendedName>
</protein>
<gene>
    <name evidence="2" type="ORF">COV91_03445</name>
</gene>
<sequence length="871" mass="99479">MFSLIKLSILIYPRGDFILKARKLVDIPTPIANALSNRKTFTDALFSRPDSLSKLLPYDEVIEKDRLFLQKDGSLGAVYEVELLEHEPLTSKQIVAAIEGLKPLFSLPENCTLQFLFDQSAISSFDQELCEIEKSYPNAHPVSQLLFDEKIEAIKESCREFGKTSPLRRKLYLSILYFPRVAKSKKVKDYLDRGEVTLYRGLSEFVLELKNFNGILKGLETAAPLKMKRLGAEALLDVLRRFFNPKTYYKRSFASFNKNVSLSDQFLYNSPILDYPGIEREGVKSRTLTLKTCPLYAYPGGMAYFLKIPFPFKLSFNFSFPSKSKTKLFFDTKEFFLEHGATAKARIQREEIKEIQDRLARNDRCLNLTFNVIIEGESEEELDEREKEICHIFNNDLDAEVITENDIGMGLALNSLPLCYVPDADYSTQRAIRIFRSDAANFLPIFDSNKGLENPLSVFLSRENNLVPFFLLENETSNHTAVLADTGSGKSAFVIDCIVAAKRLSPEPLIFIIDKKSSYSMLSEYYDGDLTVFDRNKEVPFSPFRGVYDEEKIAFLTKLISSAIHLTSPSFALESEHQAAITKALKLAYIKKCDRQGLTYLDGELLRQDSDEEVELTMEDFVIELGSLTDGQSERMREVVDPLISKLRPFYGDGMYARFFQGSKSGHKKSKLFYVYDLDALDGDPTLQTLMTMAVIEEIRRILSLPENQGRTGFLVMEEFAMLGRNNPAFRDFAIDFAETMRKRGCWLITLTPRPQNYFELEVGKAFWSVASNYVFLQMNGDNVDFIVENSSLLDEASSEIVRSLKTINGEYSEVFHINKNKTKQGAFRYRQTPSMRWMSPTNAKDTKTAIAALGRFEDKWEALEYLKTNP</sequence>
<evidence type="ECO:0000313" key="3">
    <source>
        <dbReference type="Proteomes" id="UP000229342"/>
    </source>
</evidence>
<dbReference type="Proteomes" id="UP000229342">
    <property type="component" value="Unassembled WGS sequence"/>
</dbReference>
<dbReference type="Gene3D" id="3.40.50.300">
    <property type="entry name" value="P-loop containing nucleotide triphosphate hydrolases"/>
    <property type="match status" value="2"/>
</dbReference>
<dbReference type="SUPFAM" id="SSF52540">
    <property type="entry name" value="P-loop containing nucleoside triphosphate hydrolases"/>
    <property type="match status" value="1"/>
</dbReference>
<evidence type="ECO:0000259" key="1">
    <source>
        <dbReference type="Pfam" id="PF19044"/>
    </source>
</evidence>
<dbReference type="Pfam" id="PF11130">
    <property type="entry name" value="TraC_F_IV"/>
    <property type="match status" value="1"/>
</dbReference>
<dbReference type="AlphaFoldDB" id="A0A2H0KBD0"/>
<accession>A0A2H0KBD0</accession>
<proteinExistence type="predicted"/>
<feature type="domain" description="TraG P-loop" evidence="1">
    <location>
        <begin position="479"/>
        <end position="703"/>
    </location>
</feature>
<dbReference type="InterPro" id="IPR027417">
    <property type="entry name" value="P-loop_NTPase"/>
</dbReference>
<evidence type="ECO:0000313" key="2">
    <source>
        <dbReference type="EMBL" id="PIQ68556.1"/>
    </source>
</evidence>
<dbReference type="InterPro" id="IPR043964">
    <property type="entry name" value="P-loop_TraG"/>
</dbReference>
<dbReference type="Pfam" id="PF19044">
    <property type="entry name" value="P-loop_TraG"/>
    <property type="match status" value="1"/>
</dbReference>
<reference evidence="2 3" key="1">
    <citation type="submission" date="2017-09" db="EMBL/GenBank/DDBJ databases">
        <title>Depth-based differentiation of microbial function through sediment-hosted aquifers and enrichment of novel symbionts in the deep terrestrial subsurface.</title>
        <authorList>
            <person name="Probst A.J."/>
            <person name="Ladd B."/>
            <person name="Jarett J.K."/>
            <person name="Geller-Mcgrath D.E."/>
            <person name="Sieber C.M."/>
            <person name="Emerson J.B."/>
            <person name="Anantharaman K."/>
            <person name="Thomas B.C."/>
            <person name="Malmstrom R."/>
            <person name="Stieglmeier M."/>
            <person name="Klingl A."/>
            <person name="Woyke T."/>
            <person name="Ryan C.M."/>
            <person name="Banfield J.F."/>
        </authorList>
    </citation>
    <scope>NUCLEOTIDE SEQUENCE [LARGE SCALE GENOMIC DNA]</scope>
    <source>
        <strain evidence="2">CG11_big_fil_rev_8_21_14_0_20_46_11</strain>
    </source>
</reference>
<name>A0A2H0KBD0_9BACT</name>
<comment type="caution">
    <text evidence="2">The sequence shown here is derived from an EMBL/GenBank/DDBJ whole genome shotgun (WGS) entry which is preliminary data.</text>
</comment>
<dbReference type="InterPro" id="IPR025955">
    <property type="entry name" value="TraC/Conjuga_ATPase"/>
</dbReference>
<organism evidence="2 3">
    <name type="scientific">Candidatus Taylorbacteria bacterium CG11_big_fil_rev_8_21_14_0_20_46_11</name>
    <dbReference type="NCBI Taxonomy" id="1975025"/>
    <lineage>
        <taxon>Bacteria</taxon>
        <taxon>Candidatus Tayloriibacteriota</taxon>
    </lineage>
</organism>
<dbReference type="EMBL" id="PCVG01000044">
    <property type="protein sequence ID" value="PIQ68556.1"/>
    <property type="molecule type" value="Genomic_DNA"/>
</dbReference>